<feature type="chain" id="PRO_5026003154" evidence="1">
    <location>
        <begin position="26"/>
        <end position="150"/>
    </location>
</feature>
<protein>
    <submittedName>
        <fullName evidence="3">SoxY-related AACIE arm protein</fullName>
    </submittedName>
</protein>
<sequence length="150" mass="15902">MTVPNRRRRLLAAGTLLALVRPATAAPQEMAAAIAAYTGGKPPQTGRVTFDIAQLIDNGNAVPVTIRVDSPMTPQDHVPGIAIFNERNPETDVVKFTLGPRAGKAQVSTRIRLATSQKLVAVARMSDGSCWQQAVDVIVTLAACIEGEAM</sequence>
<keyword evidence="1" id="KW-0732">Signal</keyword>
<dbReference type="Pfam" id="PF13501">
    <property type="entry name" value="SoxY"/>
    <property type="match status" value="1"/>
</dbReference>
<reference evidence="3 4" key="1">
    <citation type="submission" date="2019-11" db="EMBL/GenBank/DDBJ databases">
        <title>Draft Genome Sequences of Six Type Strains of the Genus Massilia.</title>
        <authorList>
            <person name="Miess H."/>
            <person name="Frediansyah A."/>
            <person name="Goeker M."/>
            <person name="Gross H."/>
        </authorList>
    </citation>
    <scope>NUCLEOTIDE SEQUENCE [LARGE SCALE GENOMIC DNA]</scope>
    <source>
        <strain evidence="3 4">DSM 17513</strain>
    </source>
</reference>
<evidence type="ECO:0000313" key="4">
    <source>
        <dbReference type="Proteomes" id="UP000431684"/>
    </source>
</evidence>
<dbReference type="InterPro" id="IPR016568">
    <property type="entry name" value="Sulphur_oxidation_SoxY"/>
</dbReference>
<dbReference type="EMBL" id="WNWM01000002">
    <property type="protein sequence ID" value="MUI13751.1"/>
    <property type="molecule type" value="Genomic_DNA"/>
</dbReference>
<dbReference type="PROSITE" id="PS51318">
    <property type="entry name" value="TAT"/>
    <property type="match status" value="1"/>
</dbReference>
<dbReference type="Proteomes" id="UP000431684">
    <property type="component" value="Unassembled WGS sequence"/>
</dbReference>
<dbReference type="InterPro" id="IPR032711">
    <property type="entry name" value="SoxY"/>
</dbReference>
<keyword evidence="4" id="KW-1185">Reference proteome</keyword>
<dbReference type="Gene3D" id="2.60.40.2470">
    <property type="entry name" value="SoxY domain"/>
    <property type="match status" value="1"/>
</dbReference>
<dbReference type="InterPro" id="IPR038162">
    <property type="entry name" value="SoxY_sf"/>
</dbReference>
<evidence type="ECO:0000313" key="3">
    <source>
        <dbReference type="EMBL" id="MUI13751.1"/>
    </source>
</evidence>
<feature type="signal peptide" evidence="1">
    <location>
        <begin position="1"/>
        <end position="25"/>
    </location>
</feature>
<comment type="caution">
    <text evidence="3">The sequence shown here is derived from an EMBL/GenBank/DDBJ whole genome shotgun (WGS) entry which is preliminary data.</text>
</comment>
<dbReference type="AlphaFoldDB" id="A0A6I3XJ91"/>
<dbReference type="NCBIfam" id="TIGR04487">
    <property type="entry name" value="SoxY_para_1"/>
    <property type="match status" value="1"/>
</dbReference>
<organism evidence="3 4">
    <name type="scientific">Pseudoduganella dura</name>
    <dbReference type="NCBI Taxonomy" id="321982"/>
    <lineage>
        <taxon>Bacteria</taxon>
        <taxon>Pseudomonadati</taxon>
        <taxon>Pseudomonadota</taxon>
        <taxon>Betaproteobacteria</taxon>
        <taxon>Burkholderiales</taxon>
        <taxon>Oxalobacteraceae</taxon>
        <taxon>Telluria group</taxon>
        <taxon>Pseudoduganella</taxon>
    </lineage>
</organism>
<dbReference type="RefSeq" id="WP_155709517.1">
    <property type="nucleotide sequence ID" value="NZ_BMWU01000001.1"/>
</dbReference>
<dbReference type="OrthoDB" id="8909320at2"/>
<evidence type="ECO:0000256" key="1">
    <source>
        <dbReference type="SAM" id="SignalP"/>
    </source>
</evidence>
<dbReference type="PIRSF" id="PIRSF010312">
    <property type="entry name" value="Sulphur_oxidation_SoxY"/>
    <property type="match status" value="1"/>
</dbReference>
<dbReference type="InterPro" id="IPR030997">
    <property type="entry name" value="SoxY_para_1"/>
</dbReference>
<gene>
    <name evidence="3" type="ORF">GJV26_14955</name>
</gene>
<name>A0A6I3XJ91_9BURK</name>
<accession>A0A6I3XJ91</accession>
<feature type="domain" description="Ig-like SoxY" evidence="2">
    <location>
        <begin position="36"/>
        <end position="144"/>
    </location>
</feature>
<evidence type="ECO:0000259" key="2">
    <source>
        <dbReference type="Pfam" id="PF13501"/>
    </source>
</evidence>
<dbReference type="InterPro" id="IPR006311">
    <property type="entry name" value="TAT_signal"/>
</dbReference>
<proteinExistence type="predicted"/>